<reference evidence="4 6" key="1">
    <citation type="submission" date="2020-11" db="EMBL/GenBank/DDBJ databases">
        <title>Pseudonocardia abyssalis sp. nov. and Pseudonocardia oceani sp. nov., description and phylogenomic analysis of two novel actinomycetes isolated from the deep Southern Ocean.</title>
        <authorList>
            <person name="Parra J."/>
        </authorList>
    </citation>
    <scope>NUCLEOTIDE SEQUENCE [LARGE SCALE GENOMIC DNA]</scope>
    <source>
        <strain evidence="4">KRD-185</strain>
        <strain evidence="6">KRD185</strain>
    </source>
</reference>
<proteinExistence type="predicted"/>
<evidence type="ECO:0000259" key="3">
    <source>
        <dbReference type="Pfam" id="PF26571"/>
    </source>
</evidence>
<accession>A0ABS6UG28</accession>
<dbReference type="EMBL" id="JADQDF010000003">
    <property type="protein sequence ID" value="MBW0132560.1"/>
    <property type="molecule type" value="Genomic_DNA"/>
</dbReference>
<evidence type="ECO:0000313" key="5">
    <source>
        <dbReference type="EMBL" id="MBW0132560.1"/>
    </source>
</evidence>
<sequence length="1624" mass="167733">MSRSMNFDVTANATAEQEFRAIAAAAERLETKLKDLDRLKVEPKVDLNITPATLKANQLKTRLDALRNVRATVEVVGAAEARGEVTALVVEMRKVRDTRAKLDIQTGTAKADLTTIAAKFATLGDKNVTLNVTTGQAETRVESIDTRLMALKMMSPVKIEVRVDHDDVALNRIRALVVAARGLATERPNVRVTADTAGALAQMTALLASVRRLSEPEHQIRIRLEETSVLSQLSRIQTELSTLSGGKFEVSADTRQAMMELAALRVQLAELQASEQTVEVRAETETARRQIRDLENHLAQVAGRQHIANLHVETSVAASALEGLTDAIEGTWDALETLGKIAAVPLAIPGAFAAAGQIAAVGSAVLDLTGVLGLVPAAGAAGGAAMATFALGLSHVADALGPTGTAAQVKKVNEAVAALSPNAREAVATIRGLGPAFSDMRLEVQQQLFRGVGEEIKTVAGTYLPVMKTGLSGIAEELNLGAKGFVDWIQQGRTITDVNTILGLTRTTMRELAPAGTNVAAALTDIAVVGAAVMPELATGATRATEQFREFIAEARKSGELAEWIRGGIDAVESLGRIAINTGSALGSLFSAADEAGFSFLGTVERLTAEIDILMSSQSGRRALVDTFAESRDAINTLLPGVKELAGATLETTGAFARTDGLERFASLVSQTASAVSPLISELGELAGGTLGALAGGAELAVTALTPVISLTGGLIDVLGPVAPAVLAAVIAFKGLGLVAPSVAALGVSTQVAAASAAAFAGRMTGLAPVALAAGTSTLALGTAVAAVGRALPIVGVAAVGLGLALSSMSTSTDSAVTAMAAGGVAADNMRAALLEQQGASQAGRSGFDDWATSINGWVNSNVFGMASVESTTEAMSRQRSEMTALQRAQQDVTIAQGEYQAALDRFPASSPRVQAAASALADATRRVQIEQIAARNATDLHTAAMIQQSDQAMAATNAGRGYEGALLNLERAQIRAAEATRDHGAGSLEAREANFALEGQLLATATAAGEKARADGIASEAANVDELAARAQKEELLRLADANTGPVRDSLLAAAAAIDISAGASSRAEILARQQKDELGRLADTATGRTADAMRTLAGNFDTLGGASASAEEKARLQEKALRDMAATASGTLRTELNRMADQIRNLPSGSFNVTANGQLGPMFNPDGSFKGSAGRMATGGVWAGPGKVIRAATGAVLPGYTPGRDVHSFASPTGGRLELSGGEAVMRPEWTRAVGPAYVAQANRAAREGGTAGVRRFVTSRTDPAALAAGEGIPDPAYRFASGGIIPTRYTGPVQRFAFGGIVRPPPPYSTRVSQDHRGTAEEAARRMAPVVAAAIKRYEEAAAAAAAGPALTPGGSNFGGVKPHVAAAGHEILRLFGPMPGGIGGVGARANASDHPVGLALDFMTMSNVGLGNRVSDHFLSNFGRLATKYVIWRQRINSGGGWRGMEDRGSPTANHMDHPHVSFVARARGGVLPSDLSRPPRTSLADRGGMIPSGTAALNLSGRAERMLSPRQTEVFERLVAAISSRRGNFEARLGPLPVATPIGSNPMATQLQAAMLAPRPVMTGGGPRIDLGVVVRELAQMRAESRGRPPVVVNQTFPGGQGTTSGSRDAALGIKLALG</sequence>
<dbReference type="EMBL" id="JADQDF010000001">
    <property type="protein sequence ID" value="MBW0131178.1"/>
    <property type="molecule type" value="Genomic_DNA"/>
</dbReference>
<gene>
    <name evidence="4" type="ORF">I4I82_26360</name>
    <name evidence="5" type="ORF">I4I82_33475</name>
</gene>
<dbReference type="Pfam" id="PF26571">
    <property type="entry name" value="VldE"/>
    <property type="match status" value="1"/>
</dbReference>
<feature type="domain" description="ARB-07466-like C-terminal" evidence="3">
    <location>
        <begin position="1362"/>
        <end position="1460"/>
    </location>
</feature>
<organism evidence="4 6">
    <name type="scientific">Pseudonocardia oceani</name>
    <dbReference type="NCBI Taxonomy" id="2792013"/>
    <lineage>
        <taxon>Bacteria</taxon>
        <taxon>Bacillati</taxon>
        <taxon>Actinomycetota</taxon>
        <taxon>Actinomycetes</taxon>
        <taxon>Pseudonocardiales</taxon>
        <taxon>Pseudonocardiaceae</taxon>
        <taxon>Pseudonocardia</taxon>
    </lineage>
</organism>
<dbReference type="Proteomes" id="UP000694300">
    <property type="component" value="Unassembled WGS sequence"/>
</dbReference>
<comment type="caution">
    <text evidence="4">The sequence shown here is derived from an EMBL/GenBank/DDBJ whole genome shotgun (WGS) entry which is preliminary data.</text>
</comment>
<evidence type="ECO:0000313" key="6">
    <source>
        <dbReference type="Proteomes" id="UP000694300"/>
    </source>
</evidence>
<protein>
    <recommendedName>
        <fullName evidence="3">ARB-07466-like C-terminal domain-containing protein</fullName>
    </recommendedName>
</protein>
<keyword evidence="1" id="KW-0175">Coiled coil</keyword>
<evidence type="ECO:0000313" key="4">
    <source>
        <dbReference type="EMBL" id="MBW0131178.1"/>
    </source>
</evidence>
<evidence type="ECO:0000256" key="1">
    <source>
        <dbReference type="SAM" id="Coils"/>
    </source>
</evidence>
<dbReference type="RefSeq" id="WP_218596140.1">
    <property type="nucleotide sequence ID" value="NZ_JADQDF010000001.1"/>
</dbReference>
<name>A0ABS6UG28_9PSEU</name>
<evidence type="ECO:0000256" key="2">
    <source>
        <dbReference type="SAM" id="MobiDB-lite"/>
    </source>
</evidence>
<feature type="region of interest" description="Disordered" evidence="2">
    <location>
        <begin position="1591"/>
        <end position="1613"/>
    </location>
</feature>
<keyword evidence="6" id="KW-1185">Reference proteome</keyword>
<feature type="coiled-coil region" evidence="1">
    <location>
        <begin position="12"/>
        <end position="42"/>
    </location>
</feature>
<dbReference type="InterPro" id="IPR058593">
    <property type="entry name" value="ARB_07466-like_C"/>
</dbReference>